<dbReference type="InterPro" id="IPR006710">
    <property type="entry name" value="Glyco_hydro_43"/>
</dbReference>
<keyword evidence="3 5" id="KW-0326">Glycosidase</keyword>
<comment type="caution">
    <text evidence="6">The sequence shown here is derived from an EMBL/GenBank/DDBJ whole genome shotgun (WGS) entry which is preliminary data.</text>
</comment>
<dbReference type="RefSeq" id="WP_236090271.1">
    <property type="nucleotide sequence ID" value="NZ_JAKGSG010000043.1"/>
</dbReference>
<evidence type="ECO:0000313" key="6">
    <source>
        <dbReference type="EMBL" id="MCF4122471.1"/>
    </source>
</evidence>
<feature type="site" description="Important for catalytic activity, responsible for pKa modulation of the active site Glu and correct orientation of both the proton donor and substrate" evidence="4">
    <location>
        <position position="145"/>
    </location>
</feature>
<evidence type="ECO:0000256" key="1">
    <source>
        <dbReference type="ARBA" id="ARBA00009865"/>
    </source>
</evidence>
<dbReference type="CDD" id="cd18821">
    <property type="entry name" value="GH43_Pc3Gal43A-like"/>
    <property type="match status" value="1"/>
</dbReference>
<name>A0AA41QG25_9MICO</name>
<dbReference type="SUPFAM" id="SSF75005">
    <property type="entry name" value="Arabinanase/levansucrase/invertase"/>
    <property type="match status" value="1"/>
</dbReference>
<dbReference type="Proteomes" id="UP001165405">
    <property type="component" value="Unassembled WGS sequence"/>
</dbReference>
<organism evidence="6 7">
    <name type="scientific">Antribacter soli</name>
    <dbReference type="NCBI Taxonomy" id="2910976"/>
    <lineage>
        <taxon>Bacteria</taxon>
        <taxon>Bacillati</taxon>
        <taxon>Actinomycetota</taxon>
        <taxon>Actinomycetes</taxon>
        <taxon>Micrococcales</taxon>
        <taxon>Promicromonosporaceae</taxon>
        <taxon>Antribacter</taxon>
    </lineage>
</organism>
<protein>
    <submittedName>
        <fullName evidence="6">Family 43 glycosylhydrolase</fullName>
    </submittedName>
</protein>
<dbReference type="GO" id="GO:0004553">
    <property type="term" value="F:hydrolase activity, hydrolyzing O-glycosyl compounds"/>
    <property type="evidence" value="ECO:0007669"/>
    <property type="project" value="InterPro"/>
</dbReference>
<dbReference type="PANTHER" id="PTHR22925">
    <property type="entry name" value="GLYCOSYL HYDROLASE 43 FAMILY MEMBER"/>
    <property type="match status" value="1"/>
</dbReference>
<reference evidence="6" key="1">
    <citation type="submission" date="2022-01" db="EMBL/GenBank/DDBJ databases">
        <title>Antribacter sp. nov., isolated from Guizhou of China.</title>
        <authorList>
            <person name="Chengliang C."/>
            <person name="Ya Z."/>
        </authorList>
    </citation>
    <scope>NUCLEOTIDE SEQUENCE</scope>
    <source>
        <strain evidence="6">KLBMP 9083</strain>
    </source>
</reference>
<evidence type="ECO:0000256" key="5">
    <source>
        <dbReference type="RuleBase" id="RU361187"/>
    </source>
</evidence>
<evidence type="ECO:0000256" key="2">
    <source>
        <dbReference type="ARBA" id="ARBA00022801"/>
    </source>
</evidence>
<accession>A0AA41QG25</accession>
<dbReference type="InterPro" id="IPR023296">
    <property type="entry name" value="Glyco_hydro_beta-prop_sf"/>
</dbReference>
<dbReference type="PANTHER" id="PTHR22925:SF3">
    <property type="entry name" value="GLYCOSYL HYDROLASE FAMILY PROTEIN 43"/>
    <property type="match status" value="1"/>
</dbReference>
<proteinExistence type="inferred from homology"/>
<evidence type="ECO:0000256" key="3">
    <source>
        <dbReference type="ARBA" id="ARBA00023295"/>
    </source>
</evidence>
<gene>
    <name evidence="6" type="ORF">L1785_15945</name>
</gene>
<evidence type="ECO:0000256" key="4">
    <source>
        <dbReference type="PIRSR" id="PIRSR606710-2"/>
    </source>
</evidence>
<comment type="similarity">
    <text evidence="1 5">Belongs to the glycosyl hydrolase 43 family.</text>
</comment>
<keyword evidence="2 5" id="KW-0378">Hydrolase</keyword>
<dbReference type="Pfam" id="PF04616">
    <property type="entry name" value="Glyco_hydro_43"/>
    <property type="match status" value="1"/>
</dbReference>
<dbReference type="GO" id="GO:0005975">
    <property type="term" value="P:carbohydrate metabolic process"/>
    <property type="evidence" value="ECO:0007669"/>
    <property type="project" value="InterPro"/>
</dbReference>
<dbReference type="Gene3D" id="2.115.10.20">
    <property type="entry name" value="Glycosyl hydrolase domain, family 43"/>
    <property type="match status" value="1"/>
</dbReference>
<keyword evidence="7" id="KW-1185">Reference proteome</keyword>
<dbReference type="AlphaFoldDB" id="A0AA41QG25"/>
<dbReference type="EMBL" id="JAKGSG010000043">
    <property type="protein sequence ID" value="MCF4122471.1"/>
    <property type="molecule type" value="Genomic_DNA"/>
</dbReference>
<evidence type="ECO:0000313" key="7">
    <source>
        <dbReference type="Proteomes" id="UP001165405"/>
    </source>
</evidence>
<sequence>MYTSAAATRGTIAPGTLFTDQDGRPAQLHGVGIQAFDGVFYAWGEDKSTGGLFGGVACYSSPDLATWTSHGHALPVTPDVGDLGPDRVVERPKVLRNPDGAYVMFLHVETADYQYARLGWAVSDRPEGPYTYVRSERPLGNISRDIGVFQDDDGTGYLLSEDREHGLHVYRLSHDYLAVEEIVSTTLAPDSDHPAGPHGYESPSMVKVDGLYYLFGSDLTGWSTNDNKVATAPSPAGPWSEWEDFAPAGSATFDSQTSVIVQVRGTETTSHVYVGDRWLQDDLYRSAPVWQPIQVGGGTARLEWRDAWTIDAVTGVIA</sequence>